<accession>A0A8S3VM07</accession>
<proteinExistence type="predicted"/>
<dbReference type="Proteomes" id="UP000683360">
    <property type="component" value="Unassembled WGS sequence"/>
</dbReference>
<evidence type="ECO:0000313" key="2">
    <source>
        <dbReference type="Proteomes" id="UP000683360"/>
    </source>
</evidence>
<keyword evidence="2" id="KW-1185">Reference proteome</keyword>
<evidence type="ECO:0008006" key="3">
    <source>
        <dbReference type="Google" id="ProtNLM"/>
    </source>
</evidence>
<dbReference type="OrthoDB" id="6095360at2759"/>
<organism evidence="1 2">
    <name type="scientific">Mytilus edulis</name>
    <name type="common">Blue mussel</name>
    <dbReference type="NCBI Taxonomy" id="6550"/>
    <lineage>
        <taxon>Eukaryota</taxon>
        <taxon>Metazoa</taxon>
        <taxon>Spiralia</taxon>
        <taxon>Lophotrochozoa</taxon>
        <taxon>Mollusca</taxon>
        <taxon>Bivalvia</taxon>
        <taxon>Autobranchia</taxon>
        <taxon>Pteriomorphia</taxon>
        <taxon>Mytilida</taxon>
        <taxon>Mytiloidea</taxon>
        <taxon>Mytilidae</taxon>
        <taxon>Mytilinae</taxon>
        <taxon>Mytilus</taxon>
    </lineage>
</organism>
<evidence type="ECO:0000313" key="1">
    <source>
        <dbReference type="EMBL" id="CAG2256030.1"/>
    </source>
</evidence>
<dbReference type="EMBL" id="CAJPWZ010003291">
    <property type="protein sequence ID" value="CAG2256030.1"/>
    <property type="molecule type" value="Genomic_DNA"/>
</dbReference>
<reference evidence="1" key="1">
    <citation type="submission" date="2021-03" db="EMBL/GenBank/DDBJ databases">
        <authorList>
            <person name="Bekaert M."/>
        </authorList>
    </citation>
    <scope>NUCLEOTIDE SEQUENCE</scope>
</reference>
<dbReference type="AlphaFoldDB" id="A0A8S3VM07"/>
<gene>
    <name evidence="1" type="ORF">MEDL_67419</name>
</gene>
<protein>
    <recommendedName>
        <fullName evidence="3">Transposable element P transposase</fullName>
    </recommendedName>
</protein>
<comment type="caution">
    <text evidence="1">The sequence shown here is derived from an EMBL/GenBank/DDBJ whole genome shotgun (WGS) entry which is preliminary data.</text>
</comment>
<name>A0A8S3VM07_MYTED</name>
<sequence length="438" mass="50675">MLWMCNEVKRQNLVTEGYFGGLILDEMAIQEDLKIVNTKSSTKLYGLSDSGLDVQQMQALNEGKFESKLANHVQQYIFSGLTGYRWPFANFPNLQAPPAEIFLTSWLYIDELYRWGFKPIYCCLDGSANNRAFLKMHFPCGNPISDKMVAKGYKNPLRKIVFLMDPSHLIKKIRNSVFSSDLLDSHQRLLTVHGTFIVWKMWIDAYQWDRSSNSFQIHNKLSDDHIYPSSSQKMRNKLAFETLDCDMLYLMKCYSETLNEAGKAEMVGVLEFLKYTSVLVALVTDSRPIKDSNDMRLKQLSENYNWFKAWENQHVCNQDLHKRYKALLTMETREDIDYMFHGFSSLVAMCINEIKIEVVPNRINSDSIENIFCHERSLYHGANTNPNYNEYRTGINSIILGQTTTSKKSNVGGYKARPLALGLPPKTMKRKFINRLID</sequence>